<dbReference type="EMBL" id="MVGC01000205">
    <property type="protein sequence ID" value="RJE21783.1"/>
    <property type="molecule type" value="Genomic_DNA"/>
</dbReference>
<keyword evidence="1" id="KW-0472">Membrane</keyword>
<reference evidence="3" key="1">
    <citation type="submission" date="2017-02" db="EMBL/GenBank/DDBJ databases">
        <authorList>
            <person name="Tafer H."/>
            <person name="Lopandic K."/>
        </authorList>
    </citation>
    <scope>NUCLEOTIDE SEQUENCE [LARGE SCALE GENOMIC DNA]</scope>
    <source>
        <strain evidence="3">CBS 366.77</strain>
    </source>
</reference>
<evidence type="ECO:0000313" key="3">
    <source>
        <dbReference type="Proteomes" id="UP000266188"/>
    </source>
</evidence>
<proteinExistence type="predicted"/>
<protein>
    <submittedName>
        <fullName evidence="2">Uncharacterized protein</fullName>
    </submittedName>
</protein>
<comment type="caution">
    <text evidence="2">The sequence shown here is derived from an EMBL/GenBank/DDBJ whole genome shotgun (WGS) entry which is preliminary data.</text>
</comment>
<name>A0A3A2ZHM0_9EURO</name>
<gene>
    <name evidence="2" type="ORF">PHISCL_05874</name>
</gene>
<evidence type="ECO:0000256" key="1">
    <source>
        <dbReference type="SAM" id="Phobius"/>
    </source>
</evidence>
<evidence type="ECO:0000313" key="2">
    <source>
        <dbReference type="EMBL" id="RJE21783.1"/>
    </source>
</evidence>
<dbReference type="Proteomes" id="UP000266188">
    <property type="component" value="Unassembled WGS sequence"/>
</dbReference>
<keyword evidence="3" id="KW-1185">Reference proteome</keyword>
<feature type="transmembrane region" description="Helical" evidence="1">
    <location>
        <begin position="9"/>
        <end position="31"/>
    </location>
</feature>
<accession>A0A3A2ZHM0</accession>
<feature type="transmembrane region" description="Helical" evidence="1">
    <location>
        <begin position="43"/>
        <end position="61"/>
    </location>
</feature>
<dbReference type="AlphaFoldDB" id="A0A3A2ZHM0"/>
<keyword evidence="1" id="KW-1133">Transmembrane helix</keyword>
<organism evidence="2 3">
    <name type="scientific">Aspergillus sclerotialis</name>
    <dbReference type="NCBI Taxonomy" id="2070753"/>
    <lineage>
        <taxon>Eukaryota</taxon>
        <taxon>Fungi</taxon>
        <taxon>Dikarya</taxon>
        <taxon>Ascomycota</taxon>
        <taxon>Pezizomycotina</taxon>
        <taxon>Eurotiomycetes</taxon>
        <taxon>Eurotiomycetidae</taxon>
        <taxon>Eurotiales</taxon>
        <taxon>Aspergillaceae</taxon>
        <taxon>Aspergillus</taxon>
        <taxon>Aspergillus subgen. Polypaecilum</taxon>
    </lineage>
</organism>
<keyword evidence="1" id="KW-0812">Transmembrane</keyword>
<dbReference type="OrthoDB" id="10042947at2759"/>
<sequence>MPSYTSTTILGFGITSFFTGGYTLVFPSAILSTLSLPESALPAVRGNGLAAIAMGIYYTLASIQENRAFFKATVPMRLLTTTVFWMQGWKAASLWEGIGAGLTGLALLIEWNSDREKKRRE</sequence>